<feature type="region of interest" description="Disordered" evidence="7">
    <location>
        <begin position="278"/>
        <end position="299"/>
    </location>
</feature>
<keyword evidence="4 6" id="KW-0698">rRNA processing</keyword>
<gene>
    <name evidence="8" type="ORF">Rsub_08613</name>
</gene>
<keyword evidence="5 6" id="KW-0539">Nucleus</keyword>
<comment type="function">
    <text evidence="6">Component of the 90S pre-ribosome involved in the maturation of rRNAs. Required for early cleavages of the pre-RNAs in the 40S ribosomal subunit maturation pathway.</text>
</comment>
<comment type="subunit">
    <text evidence="6">Associates with 90S and pre-40S pre-ribosomal particles.</text>
</comment>
<feature type="region of interest" description="Disordered" evidence="7">
    <location>
        <begin position="1"/>
        <end position="84"/>
    </location>
</feature>
<sequence>MKKRFEPSEDEEDSGSEPETAPNSAAARRPGAAAAAAAPAAGSDDDGGSEEAPSSGGDGSGSDGSADSDGDSAEERELEQRLADVPLGVLAALRQDGVGPIGDAARAAAAAAKQRTFKRETKNRPQEVTSKRPVGRFREVIQVPKHRGVDPRFDPGVSGAPSNPQDQERERKRYAFIYDEVLPQELAALKQRLKKERREPKRREMQAELTRLEQRLREEKSRRKRGELEKGWKSEQKAAVAAGKKPFFLKKSEKRKLELVAKYEELKSSGKLEKYMAKRARKNASKDHRYLPGRRGDGE</sequence>
<evidence type="ECO:0000256" key="2">
    <source>
        <dbReference type="ARBA" id="ARBA00009418"/>
    </source>
</evidence>
<dbReference type="GO" id="GO:0000462">
    <property type="term" value="P:maturation of SSU-rRNA from tricistronic rRNA transcript (SSU-rRNA, 5.8S rRNA, LSU-rRNA)"/>
    <property type="evidence" value="ECO:0007669"/>
    <property type="project" value="TreeGrafter"/>
</dbReference>
<feature type="compositionally biased region" description="Basic and acidic residues" evidence="7">
    <location>
        <begin position="284"/>
        <end position="299"/>
    </location>
</feature>
<comment type="subcellular location">
    <subcellularLocation>
        <location evidence="1 6">Nucleus</location>
        <location evidence="1 6">Nucleolus</location>
    </subcellularLocation>
</comment>
<dbReference type="EMBL" id="BDRX01000068">
    <property type="protein sequence ID" value="GBF95631.1"/>
    <property type="molecule type" value="Genomic_DNA"/>
</dbReference>
<dbReference type="PANTHER" id="PTHR21738">
    <property type="entry name" value="RIBOSOMAL RNA PROCESSING PROTEIN 36 HOMOLOG"/>
    <property type="match status" value="1"/>
</dbReference>
<dbReference type="InterPro" id="IPR009292">
    <property type="entry name" value="RRP36"/>
</dbReference>
<feature type="compositionally biased region" description="Basic and acidic residues" evidence="7">
    <location>
        <begin position="73"/>
        <end position="82"/>
    </location>
</feature>
<reference evidence="8 9" key="1">
    <citation type="journal article" date="2018" name="Sci. Rep.">
        <title>Raphidocelis subcapitata (=Pseudokirchneriella subcapitata) provides an insight into genome evolution and environmental adaptations in the Sphaeropleales.</title>
        <authorList>
            <person name="Suzuki S."/>
            <person name="Yamaguchi H."/>
            <person name="Nakajima N."/>
            <person name="Kawachi M."/>
        </authorList>
    </citation>
    <scope>NUCLEOTIDE SEQUENCE [LARGE SCALE GENOMIC DNA]</scope>
    <source>
        <strain evidence="8 9">NIES-35</strain>
    </source>
</reference>
<protein>
    <recommendedName>
        <fullName evidence="6">rRNA biogenesis protein RRP36</fullName>
    </recommendedName>
</protein>
<dbReference type="PANTHER" id="PTHR21738:SF0">
    <property type="entry name" value="RIBOSOMAL RNA PROCESSING PROTEIN 36 HOMOLOG"/>
    <property type="match status" value="1"/>
</dbReference>
<dbReference type="Pfam" id="PF06102">
    <property type="entry name" value="RRP36"/>
    <property type="match status" value="1"/>
</dbReference>
<evidence type="ECO:0000313" key="8">
    <source>
        <dbReference type="EMBL" id="GBF95631.1"/>
    </source>
</evidence>
<keyword evidence="3 6" id="KW-0690">Ribosome biogenesis</keyword>
<evidence type="ECO:0000256" key="7">
    <source>
        <dbReference type="SAM" id="MobiDB-lite"/>
    </source>
</evidence>
<proteinExistence type="inferred from homology"/>
<dbReference type="InParanoid" id="A0A2V0P6Y6"/>
<feature type="region of interest" description="Disordered" evidence="7">
    <location>
        <begin position="192"/>
        <end position="236"/>
    </location>
</feature>
<feature type="region of interest" description="Disordered" evidence="7">
    <location>
        <begin position="112"/>
        <end position="170"/>
    </location>
</feature>
<organism evidence="8 9">
    <name type="scientific">Raphidocelis subcapitata</name>
    <dbReference type="NCBI Taxonomy" id="307507"/>
    <lineage>
        <taxon>Eukaryota</taxon>
        <taxon>Viridiplantae</taxon>
        <taxon>Chlorophyta</taxon>
        <taxon>core chlorophytes</taxon>
        <taxon>Chlorophyceae</taxon>
        <taxon>CS clade</taxon>
        <taxon>Sphaeropleales</taxon>
        <taxon>Selenastraceae</taxon>
        <taxon>Raphidocelis</taxon>
    </lineage>
</organism>
<evidence type="ECO:0000313" key="9">
    <source>
        <dbReference type="Proteomes" id="UP000247498"/>
    </source>
</evidence>
<name>A0A2V0P6Y6_9CHLO</name>
<comment type="similarity">
    <text evidence="2 6">Belongs to the RRP36 family.</text>
</comment>
<dbReference type="AlphaFoldDB" id="A0A2V0P6Y6"/>
<dbReference type="OrthoDB" id="448446at2759"/>
<dbReference type="GO" id="GO:0005730">
    <property type="term" value="C:nucleolus"/>
    <property type="evidence" value="ECO:0007669"/>
    <property type="project" value="UniProtKB-SubCell"/>
</dbReference>
<feature type="compositionally biased region" description="Basic and acidic residues" evidence="7">
    <location>
        <begin position="196"/>
        <end position="236"/>
    </location>
</feature>
<evidence type="ECO:0000256" key="1">
    <source>
        <dbReference type="ARBA" id="ARBA00004604"/>
    </source>
</evidence>
<dbReference type="FunCoup" id="A0A2V0P6Y6">
    <property type="interactions" value="1876"/>
</dbReference>
<evidence type="ECO:0000256" key="5">
    <source>
        <dbReference type="ARBA" id="ARBA00023242"/>
    </source>
</evidence>
<comment type="caution">
    <text evidence="8">The sequence shown here is derived from an EMBL/GenBank/DDBJ whole genome shotgun (WGS) entry which is preliminary data.</text>
</comment>
<accession>A0A2V0P6Y6</accession>
<keyword evidence="9" id="KW-1185">Reference proteome</keyword>
<feature type="compositionally biased region" description="Low complexity" evidence="7">
    <location>
        <begin position="24"/>
        <end position="42"/>
    </location>
</feature>
<dbReference type="GO" id="GO:0030686">
    <property type="term" value="C:90S preribosome"/>
    <property type="evidence" value="ECO:0007669"/>
    <property type="project" value="TreeGrafter"/>
</dbReference>
<evidence type="ECO:0000256" key="4">
    <source>
        <dbReference type="ARBA" id="ARBA00022552"/>
    </source>
</evidence>
<evidence type="ECO:0000256" key="3">
    <source>
        <dbReference type="ARBA" id="ARBA00022517"/>
    </source>
</evidence>
<evidence type="ECO:0000256" key="6">
    <source>
        <dbReference type="RuleBase" id="RU368027"/>
    </source>
</evidence>
<keyword evidence="6" id="KW-0687">Ribonucleoprotein</keyword>
<dbReference type="STRING" id="307507.A0A2V0P6Y6"/>
<dbReference type="Proteomes" id="UP000247498">
    <property type="component" value="Unassembled WGS sequence"/>
</dbReference>